<dbReference type="PANTHER" id="PTHR21337">
    <property type="entry name" value="PHOSPHO-2-DEHYDRO-3-DEOXYHEPTONATE ALDOLASE 1, 2"/>
    <property type="match status" value="1"/>
</dbReference>
<keyword evidence="3" id="KW-0464">Manganese</keyword>
<sequence>MKNWKINSWRNYPVKHIPEYPNQKDLDGVLSKIKNFPPLVFAGETRHLKEQLADVVDGKAFLLQGGDCAESFAEFHPDNIRDTFKLILQMSLVLTYSASLPVIKLGRIAGQFSKPRSSPVENIDGVELPSYLGDNINGMEFNEKSRVPDPKRLFKAYSQSASTLNLIRAFSHGGFADLKKVHTWNLGFIKNSPAAKKFKDLEDRIADALAFMDACGINSDFNRRLKTVNFWTSHEALLLPFEQAMTRVDSTTGEYHDTSAHFVWIGDRTRQLDGGHVEFCRGIENPIGIKCGPTLKAEDLINLCNKINPNNEKGKITLISRFGHDNVSKFLPKLIRAIKKEGLNVIWSCDPCHGNTIKATTGFKTRPFNSVIKEVKNVFECHQSEGSYAGGLHIEMTGQNVTECTGGAQKISDQDLSSRYHTHCDPRLNANQALELAFLISDEIKKNAAYSKKNIKAAS</sequence>
<evidence type="ECO:0000256" key="2">
    <source>
        <dbReference type="ARBA" id="ARBA00022679"/>
    </source>
</evidence>
<feature type="binding site" evidence="3">
    <location>
        <position position="395"/>
    </location>
    <ligand>
        <name>Mn(2+)</name>
        <dbReference type="ChEBI" id="CHEBI:29035"/>
    </ligand>
</feature>
<organism evidence="5 6">
    <name type="scientific">Candidatus Pelagibacter giovannonii</name>
    <dbReference type="NCBI Taxonomy" id="2563896"/>
    <lineage>
        <taxon>Bacteria</taxon>
        <taxon>Pseudomonadati</taxon>
        <taxon>Pseudomonadota</taxon>
        <taxon>Alphaproteobacteria</taxon>
        <taxon>Candidatus Pelagibacterales</taxon>
        <taxon>Candidatus Pelagibacteraceae</taxon>
        <taxon>Candidatus Pelagibacter</taxon>
    </lineage>
</organism>
<feature type="binding site" evidence="3">
    <location>
        <position position="68"/>
    </location>
    <ligand>
        <name>Mn(2+)</name>
        <dbReference type="ChEBI" id="CHEBI:29035"/>
    </ligand>
</feature>
<dbReference type="PANTHER" id="PTHR21337:SF0">
    <property type="entry name" value="PHOSPHO-2-DEHYDRO-3-DEOXYHEPTONATE ALDOLASE"/>
    <property type="match status" value="1"/>
</dbReference>
<keyword evidence="3" id="KW-0170">Cobalt</keyword>
<keyword evidence="3" id="KW-0104">Cadmium</keyword>
<keyword evidence="6" id="KW-1185">Reference proteome</keyword>
<feature type="binding site" evidence="3">
    <location>
        <position position="425"/>
    </location>
    <ligand>
        <name>Mn(2+)</name>
        <dbReference type="ChEBI" id="CHEBI:29035"/>
    </ligand>
</feature>
<feature type="binding site" evidence="3">
    <location>
        <position position="107"/>
    </location>
    <ligand>
        <name>phosphoenolpyruvate</name>
        <dbReference type="ChEBI" id="CHEBI:58702"/>
    </ligand>
</feature>
<evidence type="ECO:0000313" key="6">
    <source>
        <dbReference type="Proteomes" id="UP000501094"/>
    </source>
</evidence>
<gene>
    <name evidence="5" type="ORF">E5R92_00265</name>
</gene>
<evidence type="ECO:0000256" key="1">
    <source>
        <dbReference type="ARBA" id="ARBA00008911"/>
    </source>
</evidence>
<name>A0A6H1Q0C4_9PROT</name>
<reference evidence="5 6" key="1">
    <citation type="journal article" date="2020" name="Nat. Microbiol.">
        <title>Lysogenic host-virus interactions in SAR11 marine bacteria.</title>
        <authorList>
            <person name="Morris R.M."/>
            <person name="Cain K.R."/>
            <person name="Hvorecny K.L."/>
            <person name="Kollman J.M."/>
        </authorList>
    </citation>
    <scope>NUCLEOTIDE SEQUENCE [LARGE SCALE GENOMIC DNA]</scope>
    <source>
        <strain evidence="5 6">NP1</strain>
    </source>
</reference>
<dbReference type="Gene3D" id="3.20.20.70">
    <property type="entry name" value="Aldolase class I"/>
    <property type="match status" value="1"/>
</dbReference>
<dbReference type="NCBIfam" id="TIGR01358">
    <property type="entry name" value="DAHP_synth_II"/>
    <property type="match status" value="1"/>
</dbReference>
<dbReference type="Pfam" id="PF01474">
    <property type="entry name" value="DAHP_synth_2"/>
    <property type="match status" value="1"/>
</dbReference>
<keyword evidence="2 4" id="KW-0808">Transferase</keyword>
<dbReference type="InterPro" id="IPR013785">
    <property type="entry name" value="Aldolase_TIM"/>
</dbReference>
<dbReference type="InterPro" id="IPR002480">
    <property type="entry name" value="DAHP_synth_2"/>
</dbReference>
<feature type="binding site" evidence="3">
    <location>
        <position position="353"/>
    </location>
    <ligand>
        <name>Mn(2+)</name>
        <dbReference type="ChEBI" id="CHEBI:29035"/>
    </ligand>
</feature>
<dbReference type="RefSeq" id="WP_168606137.1">
    <property type="nucleotide sequence ID" value="NZ_CP038852.1"/>
</dbReference>
<evidence type="ECO:0000256" key="4">
    <source>
        <dbReference type="RuleBase" id="RU363071"/>
    </source>
</evidence>
<dbReference type="GO" id="GO:0009073">
    <property type="term" value="P:aromatic amino acid family biosynthetic process"/>
    <property type="evidence" value="ECO:0007669"/>
    <property type="project" value="InterPro"/>
</dbReference>
<dbReference type="Proteomes" id="UP000501094">
    <property type="component" value="Chromosome"/>
</dbReference>
<dbReference type="EC" id="2.5.1.54" evidence="4"/>
<proteinExistence type="inferred from homology"/>
<feature type="binding site" evidence="3">
    <location>
        <position position="321"/>
    </location>
    <ligand>
        <name>phosphoenolpyruvate</name>
        <dbReference type="ChEBI" id="CHEBI:58702"/>
    </ligand>
</feature>
<protein>
    <recommendedName>
        <fullName evidence="4">Phospho-2-dehydro-3-deoxyheptonate aldolase</fullName>
        <ecNumber evidence="4">2.5.1.54</ecNumber>
    </recommendedName>
</protein>
<dbReference type="KEGG" id="peg:E5R92_00265"/>
<evidence type="ECO:0000313" key="5">
    <source>
        <dbReference type="EMBL" id="QIZ20231.1"/>
    </source>
</evidence>
<evidence type="ECO:0000256" key="3">
    <source>
        <dbReference type="PIRSR" id="PIRSR602480-1"/>
    </source>
</evidence>
<dbReference type="SUPFAM" id="SSF51569">
    <property type="entry name" value="Aldolase"/>
    <property type="match status" value="1"/>
</dbReference>
<feature type="binding site" evidence="3">
    <location>
        <position position="290"/>
    </location>
    <ligand>
        <name>phosphoenolpyruvate</name>
        <dbReference type="ChEBI" id="CHEBI:58702"/>
    </ligand>
</feature>
<dbReference type="EMBL" id="CP038852">
    <property type="protein sequence ID" value="QIZ20231.1"/>
    <property type="molecule type" value="Genomic_DNA"/>
</dbReference>
<comment type="catalytic activity">
    <reaction evidence="4">
        <text>D-erythrose 4-phosphate + phosphoenolpyruvate + H2O = 7-phospho-2-dehydro-3-deoxy-D-arabino-heptonate + phosphate</text>
        <dbReference type="Rhea" id="RHEA:14717"/>
        <dbReference type="ChEBI" id="CHEBI:15377"/>
        <dbReference type="ChEBI" id="CHEBI:16897"/>
        <dbReference type="ChEBI" id="CHEBI:43474"/>
        <dbReference type="ChEBI" id="CHEBI:58394"/>
        <dbReference type="ChEBI" id="CHEBI:58702"/>
        <dbReference type="EC" id="2.5.1.54"/>
    </reaction>
</comment>
<comment type="cofactor">
    <cofactor evidence="3">
        <name>Mn(2+)</name>
        <dbReference type="ChEBI" id="CHEBI:29035"/>
    </cofactor>
    <cofactor evidence="3">
        <name>Co(2+)</name>
        <dbReference type="ChEBI" id="CHEBI:48828"/>
    </cofactor>
    <cofactor evidence="3">
        <name>Cd(2+)</name>
        <dbReference type="ChEBI" id="CHEBI:48775"/>
    </cofactor>
    <text evidence="3">Binds 1 divalent cation per subunit. The enzyme is active with manganese, cobalt or cadmium ions.</text>
</comment>
<comment type="similarity">
    <text evidence="1 4">Belongs to the class-II DAHP synthase family.</text>
</comment>
<dbReference type="AlphaFoldDB" id="A0A6H1Q0C4"/>
<accession>A0A6H1Q0C4</accession>
<dbReference type="GO" id="GO:0003849">
    <property type="term" value="F:3-deoxy-7-phosphoheptulonate synthase activity"/>
    <property type="evidence" value="ECO:0007669"/>
    <property type="project" value="UniProtKB-EC"/>
</dbReference>